<sequence length="1439" mass="168460">MYLGLLNLDNFRCSGFLLSNRSTHFGLSFHSFDRCLGFLNGPPNVGDSSRCFLDGLRLLDDVLGYLSLSSVHCFGSFLFLHDRSGDFLNGLHFLGSWQNFITCLDDLRTNSSSRDRSILLVHLDSCHDFLNGLNLFDSGCGFLGRLHDLGSGSRGLRLNCFLFLSSGRHYFRRLFLLWDGSLDLDDLWGRCGLGYLRRCLILCFSKDSLRFLGGLDDLEDSLSRRRSLFNFDLFRLLFLDWLSNLSRNLRDSFLNYDALLDRFLFDRLDDLGCRSSFFDLDPLFLLLFGWLDNLCKGSRSRRSFLNFDRLFHFLYIDWLNDPSNRLCHSFDFRVFLDGLDELSHNLGCRCFFDFDLLLHFLLLLGRFSDVSYTLWSRCSFDICLLFGALDLGKNLGSRCSFLDLHLLWLLLFQRLNDRRCKGGLLRFLLLLDRLDDVSDNLRSRLRRKRSFLDLRLDCLLLIHMLDNFRCCSDLFDIDFFLCLLLLGRFNAFRNSLWRRCNLDCILFGGLDLGKNLGSGCGFLDLRFLLFQRLDDRNCKRGLFYLFLLLDRFNDVGHNLRSRWSRRNFLSLCLLSLLLLHIVDDFKRWRGLFDDDFLVLLLFDGFNDLSDSLSHRSGFLSGRLGDLCSIRCGNSLFDLLCNLLDLNLFHCFFLDRLGDLRFTFGRGYLYLDLVFGGLDDIGNDLSFRASFFDLSLPDRFLLDRFDGHDNSSRSSFLDCNLLYSLLFGRLDDLTRLRCGNSFFDLLVSGLDDLRDDLRTRRGRSFFSLDFLLLFDRLDLRLNDLSDDLGSRCSFVNLEFLPFLLFHGLNNLGCKRSLLDFFLFFDRSDDLGHNLSSRCSFNLRNRSFLNLSLFCLLLFHRLDNLRYCGGFFDCDFDFLCLLLFGRLNDLSGDLSLMSNALFGRLYNFTDIHRFRYRYSFLDWKLFLGRVEDLSHNLRLGRWCSFDLSLLLSWLDSLCHSLRNRCSFSCSLLDWLLDFSSECRCSFDLRSGCNLFDRDFLDRLDNLSYDLGSRRSLVDLDLLLLGLDLLSRFDGFSRSHNLRCRYSFGLDCLQLLLWLRLLCHNFRCRCGRLLDWLLNFSNDCRCSFDLRSGCNLLDLDVLLNRLDSLSHLGCKRSLVDLELLGFHLLNRLDGLSRSQNLRYRFRCSFILDYLRLLLWLRLLCHSFRCRCSHLLDWLLNFSNERRCSLDLRSGCNLLDLDLLLGRFNSLSHDLGSRRSLVDLDLLRLDLLSRLDGLSRSHNLRCSLDLDGLGFLLWLRLLYHNFRYRSGYLLDWLFGFSNDYGCSFDLRSSWNFLDLDLLLLDRLDGLSHDLGCRRSFFDLDLLCLHLLNRLGDDLRLLLWLRLLLHHLLFFHLLLLHRLFLLPTLLKRLPLLLRHTRQRFILRYSSQNRTRRQRTGGQRCCPDLSCRGGLLRVDAAATFVVFLLLVSRPSIRRASALEGG</sequence>
<dbReference type="Proteomes" id="UP000284706">
    <property type="component" value="Unassembled WGS sequence"/>
</dbReference>
<evidence type="ECO:0000313" key="1">
    <source>
        <dbReference type="EMBL" id="PPQ97057.1"/>
    </source>
</evidence>
<organism evidence="1 2">
    <name type="scientific">Gymnopilus dilepis</name>
    <dbReference type="NCBI Taxonomy" id="231916"/>
    <lineage>
        <taxon>Eukaryota</taxon>
        <taxon>Fungi</taxon>
        <taxon>Dikarya</taxon>
        <taxon>Basidiomycota</taxon>
        <taxon>Agaricomycotina</taxon>
        <taxon>Agaricomycetes</taxon>
        <taxon>Agaricomycetidae</taxon>
        <taxon>Agaricales</taxon>
        <taxon>Agaricineae</taxon>
        <taxon>Hymenogastraceae</taxon>
        <taxon>Gymnopilus</taxon>
    </lineage>
</organism>
<reference evidence="1 2" key="1">
    <citation type="journal article" date="2018" name="Evol. Lett.">
        <title>Horizontal gene cluster transfer increased hallucinogenic mushroom diversity.</title>
        <authorList>
            <person name="Reynolds H.T."/>
            <person name="Vijayakumar V."/>
            <person name="Gluck-Thaler E."/>
            <person name="Korotkin H.B."/>
            <person name="Matheny P.B."/>
            <person name="Slot J.C."/>
        </authorList>
    </citation>
    <scope>NUCLEOTIDE SEQUENCE [LARGE SCALE GENOMIC DNA]</scope>
    <source>
        <strain evidence="1 2">SRW20</strain>
    </source>
</reference>
<name>A0A409Y220_9AGAR</name>
<dbReference type="InParanoid" id="A0A409Y220"/>
<protein>
    <submittedName>
        <fullName evidence="1">Uncharacterized protein</fullName>
    </submittedName>
</protein>
<keyword evidence="2" id="KW-1185">Reference proteome</keyword>
<dbReference type="EMBL" id="NHYE01001296">
    <property type="protein sequence ID" value="PPQ97057.1"/>
    <property type="molecule type" value="Genomic_DNA"/>
</dbReference>
<evidence type="ECO:0000313" key="2">
    <source>
        <dbReference type="Proteomes" id="UP000284706"/>
    </source>
</evidence>
<comment type="caution">
    <text evidence="1">The sequence shown here is derived from an EMBL/GenBank/DDBJ whole genome shotgun (WGS) entry which is preliminary data.</text>
</comment>
<proteinExistence type="predicted"/>
<accession>A0A409Y220</accession>
<gene>
    <name evidence="1" type="ORF">CVT26_001280</name>
</gene>